<sequence>MIQLFQGMAALAMALPILAAGVAVSYSQNADPQTQQVVGAVVRFSAGSTSVDVVIGEDNPTVRDFLSLLPLTMELDEYAGHEKIGYFSRKLTTTGSPGSDPEDGDLIYFSTWGNIGFYYNASGIDYSSQTIHMGKYNATMEQLEKLTQQLVQVKRIQ</sequence>
<dbReference type="Proteomes" id="UP000223606">
    <property type="component" value="Plasmid HDIAp1"/>
</dbReference>
<reference evidence="4" key="1">
    <citation type="submission" date="2017-09" db="EMBL/GenBank/DDBJ databases">
        <title>Genome sequence of Nannocystis excedens DSM 71.</title>
        <authorList>
            <person name="Blom J."/>
        </authorList>
    </citation>
    <scope>NUCLEOTIDE SEQUENCE [LARGE SCALE GENOMIC DNA]</scope>
    <source>
        <strain evidence="4">type strain: E19</strain>
        <plasmid evidence="4">hdiap1</plasmid>
    </source>
</reference>
<dbReference type="Pfam" id="PF18050">
    <property type="entry name" value="Cyclophil_like2"/>
    <property type="match status" value="1"/>
</dbReference>
<evidence type="ECO:0000313" key="3">
    <source>
        <dbReference type="EMBL" id="SON58475.1"/>
    </source>
</evidence>
<name>A0A2C9DEG5_9HYPH</name>
<keyword evidence="3" id="KW-0614">Plasmid</keyword>
<feature type="domain" description="Cyclophilin-like" evidence="2">
    <location>
        <begin position="46"/>
        <end position="148"/>
    </location>
</feature>
<dbReference type="KEGG" id="hdi:HDIA_P0066"/>
<feature type="chain" id="PRO_5012699919" description="Cyclophilin-like domain-containing protein" evidence="1">
    <location>
        <begin position="20"/>
        <end position="157"/>
    </location>
</feature>
<dbReference type="EMBL" id="LT960615">
    <property type="protein sequence ID" value="SON58475.1"/>
    <property type="molecule type" value="Genomic_DNA"/>
</dbReference>
<feature type="signal peptide" evidence="1">
    <location>
        <begin position="1"/>
        <end position="19"/>
    </location>
</feature>
<dbReference type="InterPro" id="IPR029000">
    <property type="entry name" value="Cyclophilin-like_dom_sf"/>
</dbReference>
<accession>A0A2C9DEG5</accession>
<proteinExistence type="predicted"/>
<keyword evidence="1" id="KW-0732">Signal</keyword>
<keyword evidence="4" id="KW-1185">Reference proteome</keyword>
<dbReference type="Gene3D" id="2.40.100.20">
    <property type="match status" value="1"/>
</dbReference>
<organism evidence="3 4">
    <name type="scientific">Hartmannibacter diazotrophicus</name>
    <dbReference type="NCBI Taxonomy" id="1482074"/>
    <lineage>
        <taxon>Bacteria</taxon>
        <taxon>Pseudomonadati</taxon>
        <taxon>Pseudomonadota</taxon>
        <taxon>Alphaproteobacteria</taxon>
        <taxon>Hyphomicrobiales</taxon>
        <taxon>Pleomorphomonadaceae</taxon>
        <taxon>Hartmannibacter</taxon>
    </lineage>
</organism>
<protein>
    <recommendedName>
        <fullName evidence="2">Cyclophilin-like domain-containing protein</fullName>
    </recommendedName>
</protein>
<dbReference type="InterPro" id="IPR041183">
    <property type="entry name" value="Cyclophilin-like"/>
</dbReference>
<dbReference type="OrthoDB" id="5298378at2"/>
<evidence type="ECO:0000259" key="2">
    <source>
        <dbReference type="Pfam" id="PF18050"/>
    </source>
</evidence>
<evidence type="ECO:0000313" key="4">
    <source>
        <dbReference type="Proteomes" id="UP000223606"/>
    </source>
</evidence>
<geneLocation type="plasmid" evidence="4">
    <name>hdiap1</name>
</geneLocation>
<dbReference type="AlphaFoldDB" id="A0A2C9DEG5"/>
<dbReference type="SUPFAM" id="SSF50891">
    <property type="entry name" value="Cyclophilin-like"/>
    <property type="match status" value="1"/>
</dbReference>
<gene>
    <name evidence="3" type="ORF">HDIA_P0066</name>
</gene>
<evidence type="ECO:0000256" key="1">
    <source>
        <dbReference type="SAM" id="SignalP"/>
    </source>
</evidence>
<dbReference type="RefSeq" id="WP_099559192.1">
    <property type="nucleotide sequence ID" value="NZ_LT960615.1"/>
</dbReference>